<organism evidence="3 4">
    <name type="scientific">Flavobacterium rakeshii</name>
    <dbReference type="NCBI Taxonomy" id="1038845"/>
    <lineage>
        <taxon>Bacteria</taxon>
        <taxon>Pseudomonadati</taxon>
        <taxon>Bacteroidota</taxon>
        <taxon>Flavobacteriia</taxon>
        <taxon>Flavobacteriales</taxon>
        <taxon>Flavobacteriaceae</taxon>
        <taxon>Flavobacterium</taxon>
    </lineage>
</organism>
<dbReference type="RefSeq" id="WP_157483515.1">
    <property type="nucleotide sequence ID" value="NZ_WOWP01000041.1"/>
</dbReference>
<dbReference type="Proteomes" id="UP000433945">
    <property type="component" value="Unassembled WGS sequence"/>
</dbReference>
<evidence type="ECO:0000259" key="2">
    <source>
        <dbReference type="Pfam" id="PF09413"/>
    </source>
</evidence>
<gene>
    <name evidence="3" type="ORF">GN157_11365</name>
</gene>
<keyword evidence="1" id="KW-1133">Transmembrane helix</keyword>
<comment type="caution">
    <text evidence="3">The sequence shown here is derived from an EMBL/GenBank/DDBJ whole genome shotgun (WGS) entry which is preliminary data.</text>
</comment>
<proteinExistence type="predicted"/>
<dbReference type="SUPFAM" id="SSF54913">
    <property type="entry name" value="GlnB-like"/>
    <property type="match status" value="1"/>
</dbReference>
<evidence type="ECO:0000256" key="1">
    <source>
        <dbReference type="SAM" id="Phobius"/>
    </source>
</evidence>
<dbReference type="InterPro" id="IPR011322">
    <property type="entry name" value="N-reg_PII-like_a/b"/>
</dbReference>
<keyword evidence="1" id="KW-0472">Membrane</keyword>
<evidence type="ECO:0000313" key="4">
    <source>
        <dbReference type="Proteomes" id="UP000433945"/>
    </source>
</evidence>
<evidence type="ECO:0000313" key="3">
    <source>
        <dbReference type="EMBL" id="MUV04308.1"/>
    </source>
</evidence>
<name>A0A6N8HF19_9FLAO</name>
<reference evidence="3 4" key="1">
    <citation type="submission" date="2019-12" db="EMBL/GenBank/DDBJ databases">
        <authorList>
            <person name="Sun J.-Q."/>
        </authorList>
    </citation>
    <scope>NUCLEOTIDE SEQUENCE [LARGE SCALE GENOMIC DNA]</scope>
    <source>
        <strain evidence="3 4">JCM 17928</strain>
    </source>
</reference>
<dbReference type="AlphaFoldDB" id="A0A6N8HF19"/>
<keyword evidence="4" id="KW-1185">Reference proteome</keyword>
<dbReference type="OrthoDB" id="8480302at2"/>
<dbReference type="EMBL" id="WOWP01000041">
    <property type="protein sequence ID" value="MUV04308.1"/>
    <property type="molecule type" value="Genomic_DNA"/>
</dbReference>
<feature type="transmembrane region" description="Helical" evidence="1">
    <location>
        <begin position="105"/>
        <end position="121"/>
    </location>
</feature>
<sequence length="137" mass="15461">MENAFVKIASFQYSSEAIIIKGRLEAEGIEVFMKDNNTIDTDPLVSNAIGGVKLLVRLEDKERATEVLQDVSRYSLDDQGMPLTCPKCSSHEIELGTTIKDIKSLFAFLFTFIAVALPFYTKYKYRCNNCGNEFNIE</sequence>
<accession>A0A6N8HF19</accession>
<protein>
    <submittedName>
        <fullName evidence="3">DUF2007 domain-containing protein</fullName>
    </submittedName>
</protein>
<keyword evidence="1" id="KW-0812">Transmembrane</keyword>
<dbReference type="Pfam" id="PF09413">
    <property type="entry name" value="DUF2007"/>
    <property type="match status" value="1"/>
</dbReference>
<feature type="domain" description="DUF2007" evidence="2">
    <location>
        <begin position="6"/>
        <end position="71"/>
    </location>
</feature>
<dbReference type="Gene3D" id="3.30.70.790">
    <property type="entry name" value="UreE, C-terminal domain"/>
    <property type="match status" value="1"/>
</dbReference>
<dbReference type="InterPro" id="IPR018551">
    <property type="entry name" value="DUF2007"/>
</dbReference>